<accession>A0AAQ3UUI0</accession>
<feature type="region of interest" description="Disordered" evidence="1">
    <location>
        <begin position="25"/>
        <end position="57"/>
    </location>
</feature>
<reference evidence="2 3" key="1">
    <citation type="submission" date="2024-02" db="EMBL/GenBank/DDBJ databases">
        <title>High-quality chromosome-scale genome assembly of Pensacola bahiagrass (Paspalum notatum Flugge var. saurae).</title>
        <authorList>
            <person name="Vega J.M."/>
            <person name="Podio M."/>
            <person name="Orjuela J."/>
            <person name="Siena L.A."/>
            <person name="Pessino S.C."/>
            <person name="Combes M.C."/>
            <person name="Mariac C."/>
            <person name="Albertini E."/>
            <person name="Pupilli F."/>
            <person name="Ortiz J.P.A."/>
            <person name="Leblanc O."/>
        </authorList>
    </citation>
    <scope>NUCLEOTIDE SEQUENCE [LARGE SCALE GENOMIC DNA]</scope>
    <source>
        <strain evidence="2">R1</strain>
        <tissue evidence="2">Leaf</tissue>
    </source>
</reference>
<dbReference type="Proteomes" id="UP001341281">
    <property type="component" value="Chromosome 10"/>
</dbReference>
<dbReference type="EMBL" id="CP144754">
    <property type="protein sequence ID" value="WVZ96697.1"/>
    <property type="molecule type" value="Genomic_DNA"/>
</dbReference>
<organism evidence="2 3">
    <name type="scientific">Paspalum notatum var. saurae</name>
    <dbReference type="NCBI Taxonomy" id="547442"/>
    <lineage>
        <taxon>Eukaryota</taxon>
        <taxon>Viridiplantae</taxon>
        <taxon>Streptophyta</taxon>
        <taxon>Embryophyta</taxon>
        <taxon>Tracheophyta</taxon>
        <taxon>Spermatophyta</taxon>
        <taxon>Magnoliopsida</taxon>
        <taxon>Liliopsida</taxon>
        <taxon>Poales</taxon>
        <taxon>Poaceae</taxon>
        <taxon>PACMAD clade</taxon>
        <taxon>Panicoideae</taxon>
        <taxon>Andropogonodae</taxon>
        <taxon>Paspaleae</taxon>
        <taxon>Paspalinae</taxon>
        <taxon>Paspalum</taxon>
    </lineage>
</organism>
<protein>
    <submittedName>
        <fullName evidence="2">Uncharacterized protein</fullName>
    </submittedName>
</protein>
<name>A0AAQ3UUI0_PASNO</name>
<evidence type="ECO:0000313" key="2">
    <source>
        <dbReference type="EMBL" id="WVZ96697.1"/>
    </source>
</evidence>
<sequence length="68" mass="7411">MASAAPVYPGRGDVGVMLMHRLLWLPRGPHPPRRTQLPQEKPRRKGNRSSSPFRKATLAVAVAVPSSA</sequence>
<evidence type="ECO:0000256" key="1">
    <source>
        <dbReference type="SAM" id="MobiDB-lite"/>
    </source>
</evidence>
<keyword evidence="3" id="KW-1185">Reference proteome</keyword>
<dbReference type="AlphaFoldDB" id="A0AAQ3UUI0"/>
<gene>
    <name evidence="2" type="ORF">U9M48_042301</name>
</gene>
<evidence type="ECO:0000313" key="3">
    <source>
        <dbReference type="Proteomes" id="UP001341281"/>
    </source>
</evidence>
<proteinExistence type="predicted"/>